<feature type="domain" description="Peptidase S8/S53" evidence="4">
    <location>
        <begin position="1"/>
        <end position="74"/>
    </location>
</feature>
<dbReference type="SUPFAM" id="SSF52743">
    <property type="entry name" value="Subtilisin-like"/>
    <property type="match status" value="1"/>
</dbReference>
<comment type="similarity">
    <text evidence="1 3">Belongs to the peptidase S8 family.</text>
</comment>
<dbReference type="InterPro" id="IPR036852">
    <property type="entry name" value="Peptidase_S8/S53_dom_sf"/>
</dbReference>
<dbReference type="Gene3D" id="2.60.40.2310">
    <property type="match status" value="1"/>
</dbReference>
<dbReference type="Pfam" id="PF17766">
    <property type="entry name" value="fn3_6"/>
    <property type="match status" value="1"/>
</dbReference>
<gene>
    <name evidence="6" type="primary">ARA12_17</name>
    <name evidence="6" type="ORF">g.102581</name>
</gene>
<keyword evidence="6" id="KW-0645">Protease</keyword>
<evidence type="ECO:0000256" key="3">
    <source>
        <dbReference type="PROSITE-ProRule" id="PRU01240"/>
    </source>
</evidence>
<dbReference type="PANTHER" id="PTHR10795">
    <property type="entry name" value="PROPROTEIN CONVERTASE SUBTILISIN/KEXIN"/>
    <property type="match status" value="1"/>
</dbReference>
<evidence type="ECO:0000259" key="5">
    <source>
        <dbReference type="Pfam" id="PF17766"/>
    </source>
</evidence>
<sequence length="272" mass="29080">DIVAPGSLVLAASIPHSTVFGEENSSPFKILYETSMACPHAAGVAAMLRVVHPDWSPAAIRSAMMTTARTSDNTGGAIRDPARGKGAATPFDMGSGQVDPNKALDPGLVYDAGAGDYRKLLCALNYTEEQIQVITRSPGGNNTVGCSDASLDLNYPSFVAYFDPKGDSQPSFADNNRVRVFRRTVTSVAEGEGTYTAEVAAIAGFGVEVRPQKLVFGGKNEKRSFSVRVVRRRELVGGEVVHGWLRWVDRRRGRVVSSPVVASSSYNLPGED</sequence>
<accession>A0A1D1Y9T4</accession>
<dbReference type="AlphaFoldDB" id="A0A1D1Y9T4"/>
<evidence type="ECO:0000256" key="1">
    <source>
        <dbReference type="ARBA" id="ARBA00011073"/>
    </source>
</evidence>
<name>A0A1D1Y9T4_9ARAE</name>
<proteinExistence type="inferred from homology"/>
<dbReference type="GO" id="GO:0004252">
    <property type="term" value="F:serine-type endopeptidase activity"/>
    <property type="evidence" value="ECO:0007669"/>
    <property type="project" value="InterPro"/>
</dbReference>
<dbReference type="InterPro" id="IPR041469">
    <property type="entry name" value="Subtilisin-like_FN3"/>
</dbReference>
<evidence type="ECO:0000259" key="4">
    <source>
        <dbReference type="Pfam" id="PF00082"/>
    </source>
</evidence>
<evidence type="ECO:0000313" key="6">
    <source>
        <dbReference type="EMBL" id="JAT51380.1"/>
    </source>
</evidence>
<organism evidence="6">
    <name type="scientific">Anthurium amnicola</name>
    <dbReference type="NCBI Taxonomy" id="1678845"/>
    <lineage>
        <taxon>Eukaryota</taxon>
        <taxon>Viridiplantae</taxon>
        <taxon>Streptophyta</taxon>
        <taxon>Embryophyta</taxon>
        <taxon>Tracheophyta</taxon>
        <taxon>Spermatophyta</taxon>
        <taxon>Magnoliopsida</taxon>
        <taxon>Liliopsida</taxon>
        <taxon>Araceae</taxon>
        <taxon>Pothoideae</taxon>
        <taxon>Potheae</taxon>
        <taxon>Anthurium</taxon>
    </lineage>
</organism>
<feature type="domain" description="Subtilisin-like protease fibronectin type-III" evidence="5">
    <location>
        <begin position="152"/>
        <end position="261"/>
    </location>
</feature>
<comment type="caution">
    <text evidence="3">Lacks conserved residue(s) required for the propagation of feature annotation.</text>
</comment>
<dbReference type="Pfam" id="PF00082">
    <property type="entry name" value="Peptidase_S8"/>
    <property type="match status" value="1"/>
</dbReference>
<dbReference type="PROSITE" id="PS51892">
    <property type="entry name" value="SUBTILASE"/>
    <property type="match status" value="1"/>
</dbReference>
<protein>
    <submittedName>
        <fullName evidence="6">Subtilisin-like protease</fullName>
    </submittedName>
</protein>
<dbReference type="EMBL" id="GDJX01016556">
    <property type="protein sequence ID" value="JAT51380.1"/>
    <property type="molecule type" value="Transcribed_RNA"/>
</dbReference>
<evidence type="ECO:0000256" key="2">
    <source>
        <dbReference type="ARBA" id="ARBA00022729"/>
    </source>
</evidence>
<dbReference type="GO" id="GO:0006508">
    <property type="term" value="P:proteolysis"/>
    <property type="evidence" value="ECO:0007669"/>
    <property type="project" value="UniProtKB-KW"/>
</dbReference>
<dbReference type="InterPro" id="IPR045051">
    <property type="entry name" value="SBT"/>
</dbReference>
<keyword evidence="6" id="KW-0378">Hydrolase</keyword>
<dbReference type="InterPro" id="IPR000209">
    <property type="entry name" value="Peptidase_S8/S53_dom"/>
</dbReference>
<reference evidence="6" key="1">
    <citation type="submission" date="2015-07" db="EMBL/GenBank/DDBJ databases">
        <title>Transcriptome Assembly of Anthurium amnicola.</title>
        <authorList>
            <person name="Suzuki J."/>
        </authorList>
    </citation>
    <scope>NUCLEOTIDE SEQUENCE</scope>
</reference>
<dbReference type="Gene3D" id="3.40.50.200">
    <property type="entry name" value="Peptidase S8/S53 domain"/>
    <property type="match status" value="1"/>
</dbReference>
<keyword evidence="2" id="KW-0732">Signal</keyword>
<feature type="non-terminal residue" evidence="6">
    <location>
        <position position="1"/>
    </location>
</feature>